<comment type="caution">
    <text evidence="2">The sequence shown here is derived from an EMBL/GenBank/DDBJ whole genome shotgun (WGS) entry which is preliminary data.</text>
</comment>
<dbReference type="InterPro" id="IPR029058">
    <property type="entry name" value="AB_hydrolase_fold"/>
</dbReference>
<dbReference type="Gene3D" id="3.40.50.1820">
    <property type="entry name" value="alpha/beta hydrolase"/>
    <property type="match status" value="1"/>
</dbReference>
<dbReference type="EMBL" id="NBNE01002743">
    <property type="protein sequence ID" value="OWZ09557.1"/>
    <property type="molecule type" value="Genomic_DNA"/>
</dbReference>
<keyword evidence="1" id="KW-0732">Signal</keyword>
<dbReference type="PANTHER" id="PTHR22538">
    <property type="entry name" value="CILIA- AND FLAGELLA-ASSOCIATED PROTEIN 74"/>
    <property type="match status" value="1"/>
</dbReference>
<sequence length="534" mass="57749">MWESLRSVLIIVFAFGILIADGAPQNVSTEEWLKNSVSKASSLRLHVKLTTKNMKIHGQSAFDVFANPVVSDDHTNVHYDGFTSFVEGDSTYSYMFVGGRSYMVESTTNGNTSKPVRCLPSVIPFEQILPALSNATAIPSARVGGKPIVCPSGSLFKTSFGSVDFVLCASNASGFTAYGLEVQLTAEFLPSPIRNTLLTFSDTSCPVVATPSQVTPTAVALLTGEPIPASMSRNLKEAFSIEIGEKPCECKSSPRPCIFLHGLGNPNERTELQNTPKLTKEKFGDIGAHAPCCTTTKYAVLNTNDYGWTSDTLQQKFCKFSLSMSKSSDLSSRTISNTIVVTHSMGGVVMAGALATGKCKFADSTTWVSLSAPMKGSMAGDYSQDLCDDEITSIGADLMDFIGQCPPTAARKSISYEGGKYSNKDLNAAYKAAQEAYRTNVDAAMCSTSYDGVYSKFYPSCIVGGKMIPHKSSENDGLVEFQSCLGGLDPELFGDSYESRFYKPELNHADTAFLTHDSLFSDSRKPFKWFECLL</sequence>
<dbReference type="AlphaFoldDB" id="A0A225VXQ2"/>
<gene>
    <name evidence="2" type="ORF">PHMEG_00017722</name>
</gene>
<accession>A0A225VXQ2</accession>
<evidence type="ECO:0000313" key="2">
    <source>
        <dbReference type="EMBL" id="OWZ09557.1"/>
    </source>
</evidence>
<evidence type="ECO:0000313" key="3">
    <source>
        <dbReference type="Proteomes" id="UP000198211"/>
    </source>
</evidence>
<name>A0A225VXQ2_9STRA</name>
<proteinExistence type="predicted"/>
<protein>
    <recommendedName>
        <fullName evidence="4">GPI inositol-deacylase</fullName>
    </recommendedName>
</protein>
<dbReference type="Proteomes" id="UP000198211">
    <property type="component" value="Unassembled WGS sequence"/>
</dbReference>
<feature type="signal peptide" evidence="1">
    <location>
        <begin position="1"/>
        <end position="24"/>
    </location>
</feature>
<evidence type="ECO:0000256" key="1">
    <source>
        <dbReference type="SAM" id="SignalP"/>
    </source>
</evidence>
<reference evidence="3" key="1">
    <citation type="submission" date="2017-03" db="EMBL/GenBank/DDBJ databases">
        <title>Phytopthora megakarya and P. palmivora, two closely related causual agents of cacao black pod achieved similar genome size and gene model numbers by different mechanisms.</title>
        <authorList>
            <person name="Ali S."/>
            <person name="Shao J."/>
            <person name="Larry D.J."/>
            <person name="Kronmiller B."/>
            <person name="Shen D."/>
            <person name="Strem M.D."/>
            <person name="Melnick R.L."/>
            <person name="Guiltinan M.J."/>
            <person name="Tyler B.M."/>
            <person name="Meinhardt L.W."/>
            <person name="Bailey B.A."/>
        </authorList>
    </citation>
    <scope>NUCLEOTIDE SEQUENCE [LARGE SCALE GENOMIC DNA]</scope>
    <source>
        <strain evidence="3">zdho120</strain>
    </source>
</reference>
<dbReference type="OrthoDB" id="95392at2759"/>
<feature type="chain" id="PRO_5012240179" description="GPI inositol-deacylase" evidence="1">
    <location>
        <begin position="25"/>
        <end position="534"/>
    </location>
</feature>
<evidence type="ECO:0008006" key="4">
    <source>
        <dbReference type="Google" id="ProtNLM"/>
    </source>
</evidence>
<dbReference type="SUPFAM" id="SSF53474">
    <property type="entry name" value="alpha/beta-Hydrolases"/>
    <property type="match status" value="1"/>
</dbReference>
<dbReference type="PANTHER" id="PTHR22538:SF1">
    <property type="entry name" value="VWFD DOMAIN-CONTAINING PROTEIN"/>
    <property type="match status" value="1"/>
</dbReference>
<organism evidence="2 3">
    <name type="scientific">Phytophthora megakarya</name>
    <dbReference type="NCBI Taxonomy" id="4795"/>
    <lineage>
        <taxon>Eukaryota</taxon>
        <taxon>Sar</taxon>
        <taxon>Stramenopiles</taxon>
        <taxon>Oomycota</taxon>
        <taxon>Peronosporomycetes</taxon>
        <taxon>Peronosporales</taxon>
        <taxon>Peronosporaceae</taxon>
        <taxon>Phytophthora</taxon>
    </lineage>
</organism>
<keyword evidence="3" id="KW-1185">Reference proteome</keyword>